<comment type="subcellular location">
    <subcellularLocation>
        <location evidence="1">Endoplasmic reticulum membrane</location>
        <topology evidence="1">Multi-pass membrane protein</topology>
    </subcellularLocation>
</comment>
<protein>
    <recommendedName>
        <fullName evidence="1">Endoplasmic reticulum junction formation protein lunapark</fullName>
    </recommendedName>
</protein>
<keyword evidence="1" id="KW-1133">Transmembrane helix</keyword>
<proteinExistence type="inferred from homology"/>
<feature type="compositionally biased region" description="Acidic residues" evidence="2">
    <location>
        <begin position="414"/>
        <end position="424"/>
    </location>
</feature>
<feature type="region of interest" description="Disordered" evidence="2">
    <location>
        <begin position="148"/>
        <end position="223"/>
    </location>
</feature>
<keyword evidence="5" id="KW-1185">Reference proteome</keyword>
<dbReference type="Pfam" id="PF10058">
    <property type="entry name" value="Zn_ribbon_10"/>
    <property type="match status" value="1"/>
</dbReference>
<evidence type="ECO:0000256" key="1">
    <source>
        <dbReference type="RuleBase" id="RU367073"/>
    </source>
</evidence>
<feature type="compositionally biased region" description="Polar residues" evidence="2">
    <location>
        <begin position="188"/>
        <end position="198"/>
    </location>
</feature>
<feature type="compositionally biased region" description="Low complexity" evidence="2">
    <location>
        <begin position="313"/>
        <end position="327"/>
    </location>
</feature>
<feature type="region of interest" description="Disordered" evidence="2">
    <location>
        <begin position="305"/>
        <end position="424"/>
    </location>
</feature>
<comment type="similarity">
    <text evidence="1">Belongs to the lunapark family.</text>
</comment>
<keyword evidence="1" id="KW-0863">Zinc-finger</keyword>
<dbReference type="GO" id="GO:0071788">
    <property type="term" value="P:endoplasmic reticulum tubular network maintenance"/>
    <property type="evidence" value="ECO:0007669"/>
    <property type="project" value="UniProtKB-UniRule"/>
</dbReference>
<dbReference type="GO" id="GO:0098826">
    <property type="term" value="C:endoplasmic reticulum tubular network membrane"/>
    <property type="evidence" value="ECO:0007669"/>
    <property type="project" value="UniProtKB-UniRule"/>
</dbReference>
<dbReference type="InterPro" id="IPR019273">
    <property type="entry name" value="Lunapark_Znf"/>
</dbReference>
<dbReference type="PANTHER" id="PTHR22166:SF12">
    <property type="entry name" value="ENDOPLASMIC RETICULUM JUNCTION FORMATION PROTEIN LUNAPARK"/>
    <property type="match status" value="1"/>
</dbReference>
<name>A0A2S5BDF6_9BASI</name>
<keyword evidence="1" id="KW-0256">Endoplasmic reticulum</keyword>
<comment type="function">
    <text evidence="1">Plays a role in determining ER morphology.</text>
</comment>
<feature type="compositionally biased region" description="Low complexity" evidence="2">
    <location>
        <begin position="213"/>
        <end position="223"/>
    </location>
</feature>
<sequence length="424" mass="45909">MGALFSRPREPDYDTYLNKLQTQIAARQARLQQIRLRERRANALFITYGLGLWILYSVLWWFEVFASSSYTHSWESKALRTAPVVLSPVAIICTRRVSRFYFRTRQEKEEKSLKSLVKQKQDKVEEIKKKTGYYSTRDLLEKYDEALRKGPTGSAPSTPAKQASGATRNVLPGGVATPATPGRPGVSGTPSTPQNQLRTPGGPNAATPMNPMTPAGPSAGPVAGATPATAGMVPFPGMGMVPPPTPHTRSIMDKVADALLGVSPEESNPFNKYALICAKCFSHNGLCPKDDFDFVQYRCPRCGHFNPRRRDPPSAGGPSAPGNSMPSLDVASRHRRVHSEFAPSPLGGGASFARDFHTSAADDEPEEEGEFAEMVEPRAGAGAAGASAKETETTALEAKSDARRRRARKAAASDAEEEDAMDTD</sequence>
<accession>A0A2S5BDF6</accession>
<dbReference type="InterPro" id="IPR040115">
    <property type="entry name" value="Lnp"/>
</dbReference>
<gene>
    <name evidence="4" type="ORF">BMF94_2073</name>
</gene>
<dbReference type="GO" id="GO:0008270">
    <property type="term" value="F:zinc ion binding"/>
    <property type="evidence" value="ECO:0007669"/>
    <property type="project" value="UniProtKB-KW"/>
</dbReference>
<comment type="caution">
    <text evidence="4">The sequence shown here is derived from an EMBL/GenBank/DDBJ whole genome shotgun (WGS) entry which is preliminary data.</text>
</comment>
<feature type="compositionally biased region" description="Low complexity" evidence="2">
    <location>
        <begin position="379"/>
        <end position="397"/>
    </location>
</feature>
<comment type="caution">
    <text evidence="1">Lacks conserved residue(s) required for the propagation of feature annotation.</text>
</comment>
<keyword evidence="1" id="KW-0479">Metal-binding</keyword>
<keyword evidence="1" id="KW-0862">Zinc</keyword>
<dbReference type="OrthoDB" id="1725934at2759"/>
<evidence type="ECO:0000259" key="3">
    <source>
        <dbReference type="Pfam" id="PF10058"/>
    </source>
</evidence>
<comment type="domain">
    <text evidence="1">The C4-type zinc finger motif is necessary both for its ER three-way tubular junction localization and formation.</text>
</comment>
<dbReference type="AlphaFoldDB" id="A0A2S5BDF6"/>
<dbReference type="Proteomes" id="UP000237144">
    <property type="component" value="Unassembled WGS sequence"/>
</dbReference>
<feature type="compositionally biased region" description="Acidic residues" evidence="2">
    <location>
        <begin position="361"/>
        <end position="373"/>
    </location>
</feature>
<dbReference type="EMBL" id="PJQD01000021">
    <property type="protein sequence ID" value="POY74800.1"/>
    <property type="molecule type" value="Genomic_DNA"/>
</dbReference>
<keyword evidence="1" id="KW-0472">Membrane</keyword>
<reference evidence="4 5" key="1">
    <citation type="journal article" date="2018" name="Front. Microbiol.">
        <title>Prospects for Fungal Bioremediation of Acidic Radioactive Waste Sites: Characterization and Genome Sequence of Rhodotorula taiwanensis MD1149.</title>
        <authorList>
            <person name="Tkavc R."/>
            <person name="Matrosova V.Y."/>
            <person name="Grichenko O.E."/>
            <person name="Gostincar C."/>
            <person name="Volpe R.P."/>
            <person name="Klimenkova P."/>
            <person name="Gaidamakova E.K."/>
            <person name="Zhou C.E."/>
            <person name="Stewart B.J."/>
            <person name="Lyman M.G."/>
            <person name="Malfatti S.A."/>
            <person name="Rubinfeld B."/>
            <person name="Courtot M."/>
            <person name="Singh J."/>
            <person name="Dalgard C.L."/>
            <person name="Hamilton T."/>
            <person name="Frey K.G."/>
            <person name="Gunde-Cimerman N."/>
            <person name="Dugan L."/>
            <person name="Daly M.J."/>
        </authorList>
    </citation>
    <scope>NUCLEOTIDE SEQUENCE [LARGE SCALE GENOMIC DNA]</scope>
    <source>
        <strain evidence="4 5">MD1149</strain>
    </source>
</reference>
<feature type="domain" description="Lunapark zinc ribbon" evidence="3">
    <location>
        <begin position="251"/>
        <end position="306"/>
    </location>
</feature>
<evidence type="ECO:0000256" key="2">
    <source>
        <dbReference type="SAM" id="MobiDB-lite"/>
    </source>
</evidence>
<keyword evidence="1" id="KW-0812">Transmembrane</keyword>
<evidence type="ECO:0000313" key="5">
    <source>
        <dbReference type="Proteomes" id="UP000237144"/>
    </source>
</evidence>
<feature type="transmembrane region" description="Helical" evidence="1">
    <location>
        <begin position="43"/>
        <end position="62"/>
    </location>
</feature>
<dbReference type="GO" id="GO:1903373">
    <property type="term" value="P:positive regulation of endoplasmic reticulum tubular network organization"/>
    <property type="evidence" value="ECO:0007669"/>
    <property type="project" value="UniProtKB-UniRule"/>
</dbReference>
<evidence type="ECO:0000313" key="4">
    <source>
        <dbReference type="EMBL" id="POY74800.1"/>
    </source>
</evidence>
<feature type="compositionally biased region" description="Polar residues" evidence="2">
    <location>
        <begin position="154"/>
        <end position="167"/>
    </location>
</feature>
<organism evidence="4 5">
    <name type="scientific">Rhodotorula taiwanensis</name>
    <dbReference type="NCBI Taxonomy" id="741276"/>
    <lineage>
        <taxon>Eukaryota</taxon>
        <taxon>Fungi</taxon>
        <taxon>Dikarya</taxon>
        <taxon>Basidiomycota</taxon>
        <taxon>Pucciniomycotina</taxon>
        <taxon>Microbotryomycetes</taxon>
        <taxon>Sporidiobolales</taxon>
        <taxon>Sporidiobolaceae</taxon>
        <taxon>Rhodotorula</taxon>
    </lineage>
</organism>
<dbReference type="PANTHER" id="PTHR22166">
    <property type="entry name" value="ENDOPLASMIC RETICULUM JUNCTION FORMATION PROTEIN LUNAPARK"/>
    <property type="match status" value="1"/>
</dbReference>